<sequence length="220" mass="26889">MTDYYSKDSLNEFGFYKVYKEDFNNPLLELSMEKLYVNALLNNLERLYYDKHGNFDSLVNTINRPVFEKVKIVSNNVYKRKNKLKYITTNHSRDSVAFKYNFFGQLKAIEFYKDSKAHKVLRYKKNLLVSEQIFESKRFKKTLRNKYNKNRQLIRKDIDDNYFHRYLYENDLLIKKEKVRKRDNIITAYTLFTYGTNGLIISKKEYQDEELKEEYIYKYE</sequence>
<accession>A0ABR7QFE0</accession>
<evidence type="ECO:0000313" key="1">
    <source>
        <dbReference type="EMBL" id="MBC8757295.1"/>
    </source>
</evidence>
<proteinExistence type="predicted"/>
<organism evidence="1 2">
    <name type="scientific">Kordia aestuariivivens</name>
    <dbReference type="NCBI Taxonomy" id="2759037"/>
    <lineage>
        <taxon>Bacteria</taxon>
        <taxon>Pseudomonadati</taxon>
        <taxon>Bacteroidota</taxon>
        <taxon>Flavobacteriia</taxon>
        <taxon>Flavobacteriales</taxon>
        <taxon>Flavobacteriaceae</taxon>
        <taxon>Kordia</taxon>
    </lineage>
</organism>
<name>A0ABR7QFE0_9FLAO</name>
<gene>
    <name evidence="1" type="ORF">H2O64_21675</name>
</gene>
<protein>
    <submittedName>
        <fullName evidence="1">Uncharacterized protein</fullName>
    </submittedName>
</protein>
<dbReference type="Proteomes" id="UP000619238">
    <property type="component" value="Unassembled WGS sequence"/>
</dbReference>
<dbReference type="EMBL" id="JACGWS010000018">
    <property type="protein sequence ID" value="MBC8757295.1"/>
    <property type="molecule type" value="Genomic_DNA"/>
</dbReference>
<dbReference type="RefSeq" id="WP_187564338.1">
    <property type="nucleotide sequence ID" value="NZ_JACGWS010000018.1"/>
</dbReference>
<comment type="caution">
    <text evidence="1">The sequence shown here is derived from an EMBL/GenBank/DDBJ whole genome shotgun (WGS) entry which is preliminary data.</text>
</comment>
<keyword evidence="2" id="KW-1185">Reference proteome</keyword>
<reference evidence="1 2" key="1">
    <citation type="submission" date="2020-07" db="EMBL/GenBank/DDBJ databases">
        <title>Description of Kordia aestuariivivens sp. nov., isolated from a tidal flat.</title>
        <authorList>
            <person name="Park S."/>
            <person name="Yoon J.-H."/>
        </authorList>
    </citation>
    <scope>NUCLEOTIDE SEQUENCE [LARGE SCALE GENOMIC DNA]</scope>
    <source>
        <strain evidence="1 2">YSTF-M3</strain>
    </source>
</reference>
<evidence type="ECO:0000313" key="2">
    <source>
        <dbReference type="Proteomes" id="UP000619238"/>
    </source>
</evidence>